<dbReference type="GeneID" id="77803602"/>
<evidence type="ECO:0000313" key="1">
    <source>
        <dbReference type="EMBL" id="WAQ91101.1"/>
    </source>
</evidence>
<organism evidence="1 2">
    <name type="scientific">Puccinia triticina</name>
    <dbReference type="NCBI Taxonomy" id="208348"/>
    <lineage>
        <taxon>Eukaryota</taxon>
        <taxon>Fungi</taxon>
        <taxon>Dikarya</taxon>
        <taxon>Basidiomycota</taxon>
        <taxon>Pucciniomycotina</taxon>
        <taxon>Pucciniomycetes</taxon>
        <taxon>Pucciniales</taxon>
        <taxon>Pucciniaceae</taxon>
        <taxon>Puccinia</taxon>
    </lineage>
</organism>
<protein>
    <submittedName>
        <fullName evidence="1">Uncharacterized protein</fullName>
    </submittedName>
</protein>
<reference evidence="1" key="1">
    <citation type="submission" date="2022-10" db="EMBL/GenBank/DDBJ databases">
        <title>Puccinia triticina Genome sequencing and assembly.</title>
        <authorList>
            <person name="Li C."/>
        </authorList>
    </citation>
    <scope>NUCLEOTIDE SEQUENCE</scope>
    <source>
        <strain evidence="1">Pt15</strain>
    </source>
</reference>
<dbReference type="EMBL" id="CP110433">
    <property type="protein sequence ID" value="WAQ91101.1"/>
    <property type="molecule type" value="Genomic_DNA"/>
</dbReference>
<gene>
    <name evidence="1" type="ORF">PtA15_13A502</name>
</gene>
<sequence>MTWWVPTPNLGGQAGSRERKWTLPGSGPKERPWVCSTLVELLALLEHLLRHQQIWLSQWERLQ</sequence>
<dbReference type="RefSeq" id="XP_053026656.1">
    <property type="nucleotide sequence ID" value="XM_053162707.1"/>
</dbReference>
<proteinExistence type="predicted"/>
<accession>A0ABY7D0L1</accession>
<dbReference type="Proteomes" id="UP001164743">
    <property type="component" value="Chromosome 13A"/>
</dbReference>
<name>A0ABY7D0L1_9BASI</name>
<evidence type="ECO:0000313" key="2">
    <source>
        <dbReference type="Proteomes" id="UP001164743"/>
    </source>
</evidence>
<keyword evidence="2" id="KW-1185">Reference proteome</keyword>